<name>A0A517SIJ9_9PLAN</name>
<dbReference type="OrthoDB" id="276067at2"/>
<keyword evidence="2" id="KW-1185">Reference proteome</keyword>
<dbReference type="KEGG" id="ccos:Pan44_39850"/>
<dbReference type="RefSeq" id="WP_145032506.1">
    <property type="nucleotide sequence ID" value="NZ_CP036271.1"/>
</dbReference>
<accession>A0A517SIJ9</accession>
<evidence type="ECO:0008006" key="3">
    <source>
        <dbReference type="Google" id="ProtNLM"/>
    </source>
</evidence>
<reference evidence="1 2" key="1">
    <citation type="submission" date="2019-02" db="EMBL/GenBank/DDBJ databases">
        <title>Deep-cultivation of Planctomycetes and their phenomic and genomic characterization uncovers novel biology.</title>
        <authorList>
            <person name="Wiegand S."/>
            <person name="Jogler M."/>
            <person name="Boedeker C."/>
            <person name="Pinto D."/>
            <person name="Vollmers J."/>
            <person name="Rivas-Marin E."/>
            <person name="Kohn T."/>
            <person name="Peeters S.H."/>
            <person name="Heuer A."/>
            <person name="Rast P."/>
            <person name="Oberbeckmann S."/>
            <person name="Bunk B."/>
            <person name="Jeske O."/>
            <person name="Meyerdierks A."/>
            <person name="Storesund J.E."/>
            <person name="Kallscheuer N."/>
            <person name="Luecker S."/>
            <person name="Lage O.M."/>
            <person name="Pohl T."/>
            <person name="Merkel B.J."/>
            <person name="Hornburger P."/>
            <person name="Mueller R.-W."/>
            <person name="Bruemmer F."/>
            <person name="Labrenz M."/>
            <person name="Spormann A.M."/>
            <person name="Op den Camp H."/>
            <person name="Overmann J."/>
            <person name="Amann R."/>
            <person name="Jetten M.S.M."/>
            <person name="Mascher T."/>
            <person name="Medema M.H."/>
            <person name="Devos D.P."/>
            <person name="Kaster A.-K."/>
            <person name="Ovreas L."/>
            <person name="Rohde M."/>
            <person name="Galperin M.Y."/>
            <person name="Jogler C."/>
        </authorList>
    </citation>
    <scope>NUCLEOTIDE SEQUENCE [LARGE SCALE GENOMIC DNA]</scope>
    <source>
        <strain evidence="1 2">Pan44</strain>
    </source>
</reference>
<dbReference type="Proteomes" id="UP000315700">
    <property type="component" value="Chromosome"/>
</dbReference>
<protein>
    <recommendedName>
        <fullName evidence="3">SF3 helicase domain-containing protein</fullName>
    </recommendedName>
</protein>
<evidence type="ECO:0000313" key="1">
    <source>
        <dbReference type="EMBL" id="QDT55937.1"/>
    </source>
</evidence>
<proteinExistence type="predicted"/>
<dbReference type="InParanoid" id="A0A517SIJ9"/>
<dbReference type="EMBL" id="CP036271">
    <property type="protein sequence ID" value="QDT55937.1"/>
    <property type="molecule type" value="Genomic_DNA"/>
</dbReference>
<dbReference type="AlphaFoldDB" id="A0A517SIJ9"/>
<gene>
    <name evidence="1" type="ORF">Pan44_39850</name>
</gene>
<evidence type="ECO:0000313" key="2">
    <source>
        <dbReference type="Proteomes" id="UP000315700"/>
    </source>
</evidence>
<sequence length="881" mass="97488">MAPVEPSQASQDLPLAATALAFFQTLFAPEDHLLFRPTEIWSQFGRRHSRVLFKETWCRPLRALGEVTLLLNLRAAAAERANCFYGVCPRVGPEGYDQSWQIRTARCLWADLDHIAPPEAFERCQAAGLPTPSMGVNSGHGVHLYWLLDEPYLIDDVGPPPQVVSEWVDHTQVGKRRLEHFVDDGERIDLHDRKTGNRLRRNVPPLSPKALQFQDILAGVAEAIGGDHTQDLARLLRVPGTMNRKDERSGQAPVPTSIVHQSHERYSLSTFERFAAESPTAKRRQQIAAIPLPAPRKLTSAGAAKLSDRINACRVAPAGSRSETDFALCAAAIRKGYQSHDIWPQVADVGKFAERGEDYFQRTWSKAEQVVRVETLERAEKAADSHAGLKTPPVVERFDAADDVVVIDDAQPVASVMKQITDVFVAARNTFTRTGTPVRFHNETLEPLEDAAQLAGLLNSQAEVAIVHVGEDSFRQEFKPLPPQYGNTWLHHPTELARLPAIRLFTKAPVFDPDFRLVTPGYDRATGILYAGPAVSPVPGTEHLDRLLREFCFQSEVDRVNYLGMLLTVVLISHFVGSKPAALITGNQPSLGKSVLAQLLAILRDARQVETCTYNDNDEEFEKRIAARVRTGQTTLVIDNAKTQRGAKVIDSPCLERCITDPVLSFRKLGHSSEIRAENAHIVCITANTPEVGRDLITRCVPIRLFLEGDPRKRRFQLHDPEEYAARYRLELLGELIGMVEAWKAAGRPLSNVETRFNKKGWGRIVGGVLEANGRTGLLANVEEIERTLDPVRADFEQLVQAAIARATAPSTASEWLSLAQSHSLLSAELGGGTAKSQATKMGGLLTRFSNERFVAPTGDLVTLRGRSSGSNKTYVLERSR</sequence>
<organism evidence="1 2">
    <name type="scientific">Caulifigura coniformis</name>
    <dbReference type="NCBI Taxonomy" id="2527983"/>
    <lineage>
        <taxon>Bacteria</taxon>
        <taxon>Pseudomonadati</taxon>
        <taxon>Planctomycetota</taxon>
        <taxon>Planctomycetia</taxon>
        <taxon>Planctomycetales</taxon>
        <taxon>Planctomycetaceae</taxon>
        <taxon>Caulifigura</taxon>
    </lineage>
</organism>